<name>A0A3E0TUQ9_9GAMM</name>
<keyword evidence="1" id="KW-1133">Transmembrane helix</keyword>
<dbReference type="SMART" id="SM00332">
    <property type="entry name" value="PP2Cc"/>
    <property type="match status" value="1"/>
</dbReference>
<gene>
    <name evidence="3" type="ORF">DXX93_14655</name>
</gene>
<evidence type="ECO:0000259" key="2">
    <source>
        <dbReference type="PROSITE" id="PS51746"/>
    </source>
</evidence>
<accession>A0A3E0TUQ9</accession>
<dbReference type="Proteomes" id="UP000256478">
    <property type="component" value="Unassembled WGS sequence"/>
</dbReference>
<proteinExistence type="predicted"/>
<dbReference type="InterPro" id="IPR036457">
    <property type="entry name" value="PPM-type-like_dom_sf"/>
</dbReference>
<keyword evidence="1" id="KW-0472">Membrane</keyword>
<evidence type="ECO:0000313" key="3">
    <source>
        <dbReference type="EMBL" id="REL27672.1"/>
    </source>
</evidence>
<dbReference type="InterPro" id="IPR001932">
    <property type="entry name" value="PPM-type_phosphatase-like_dom"/>
</dbReference>
<dbReference type="Pfam" id="PF13672">
    <property type="entry name" value="PP2C_2"/>
    <property type="match status" value="1"/>
</dbReference>
<dbReference type="SMART" id="SM00331">
    <property type="entry name" value="PP2C_SIG"/>
    <property type="match status" value="1"/>
</dbReference>
<dbReference type="OrthoDB" id="9801841at2"/>
<sequence>MFRHFLRSGASQLIQRWQSLAISETGLVRAENQDNFFINDETQLWLVADGMGGGESGALASKMIVDAFESVEVAESLATLFNQLERVLQTVSRDIFHYAETELAGKSMGSTVVLLCKWRNLGVLIWAGDSRCYGYSHGNFESLTWDHNQATELMKMGKLTQDEYAQLPRTNIITRAVGAHQNLYIDCKLLDLSHFQRLMLCSDGISSEVTDDQLSELFRSESNPEKMLSTISEMTLAAGAKDNFTCVLLSAQGVPYKPLKVEQLTRWNSDLEATSFAYYLGDIDDRQYHSQLQDILEEVDDSIPNPHKEPTLRISQAVATEQPLEGDISPAPRANRAFLSVILAIILILIFTGFQLI</sequence>
<dbReference type="EMBL" id="QUOU01000001">
    <property type="protein sequence ID" value="REL27672.1"/>
    <property type="molecule type" value="Genomic_DNA"/>
</dbReference>
<comment type="caution">
    <text evidence="3">The sequence shown here is derived from an EMBL/GenBank/DDBJ whole genome shotgun (WGS) entry which is preliminary data.</text>
</comment>
<dbReference type="AlphaFoldDB" id="A0A3E0TUQ9"/>
<dbReference type="PROSITE" id="PS51746">
    <property type="entry name" value="PPM_2"/>
    <property type="match status" value="1"/>
</dbReference>
<keyword evidence="1" id="KW-0812">Transmembrane</keyword>
<dbReference type="Gene3D" id="3.60.40.10">
    <property type="entry name" value="PPM-type phosphatase domain"/>
    <property type="match status" value="1"/>
</dbReference>
<feature type="transmembrane region" description="Helical" evidence="1">
    <location>
        <begin position="337"/>
        <end position="356"/>
    </location>
</feature>
<organism evidence="3 4">
    <name type="scientific">Thalassotalea euphylliae</name>
    <dbReference type="NCBI Taxonomy" id="1655234"/>
    <lineage>
        <taxon>Bacteria</taxon>
        <taxon>Pseudomonadati</taxon>
        <taxon>Pseudomonadota</taxon>
        <taxon>Gammaproteobacteria</taxon>
        <taxon>Alteromonadales</taxon>
        <taxon>Colwelliaceae</taxon>
        <taxon>Thalassotalea</taxon>
    </lineage>
</organism>
<evidence type="ECO:0000256" key="1">
    <source>
        <dbReference type="SAM" id="Phobius"/>
    </source>
</evidence>
<dbReference type="SUPFAM" id="SSF81606">
    <property type="entry name" value="PP2C-like"/>
    <property type="match status" value="1"/>
</dbReference>
<reference evidence="3 4" key="1">
    <citation type="submission" date="2018-08" db="EMBL/GenBank/DDBJ databases">
        <title>Thalassotalea euphylliae genome.</title>
        <authorList>
            <person name="Summers S."/>
            <person name="Rice S.A."/>
            <person name="Freckelton M.L."/>
            <person name="Nedved B.T."/>
            <person name="Hadfield M.G."/>
        </authorList>
    </citation>
    <scope>NUCLEOTIDE SEQUENCE [LARGE SCALE GENOMIC DNA]</scope>
    <source>
        <strain evidence="3 4">H1</strain>
    </source>
</reference>
<evidence type="ECO:0000313" key="4">
    <source>
        <dbReference type="Proteomes" id="UP000256478"/>
    </source>
</evidence>
<protein>
    <submittedName>
        <fullName evidence="3">Serine/threonine-protein phosphatase</fullName>
    </submittedName>
</protein>
<feature type="domain" description="PPM-type phosphatase" evidence="2">
    <location>
        <begin position="16"/>
        <end position="251"/>
    </location>
</feature>
<dbReference type="CDD" id="cd00143">
    <property type="entry name" value="PP2Cc"/>
    <property type="match status" value="1"/>
</dbReference>